<accession>A0ABN2RPC0</accession>
<gene>
    <name evidence="3" type="ORF">GCM10009838_35190</name>
</gene>
<dbReference type="PANTHER" id="PTHR11786:SF0">
    <property type="entry name" value="ARYLAMINE N-ACETYLTRANSFERASE 4-RELATED"/>
    <property type="match status" value="1"/>
</dbReference>
<dbReference type="RefSeq" id="WP_344658112.1">
    <property type="nucleotide sequence ID" value="NZ_BAAAQM010000018.1"/>
</dbReference>
<dbReference type="InterPro" id="IPR038765">
    <property type="entry name" value="Papain-like_cys_pep_sf"/>
</dbReference>
<sequence length="270" mass="30382">MSSTPQRLHPEQVVSYLERIGVTGPLEPDAESLRRLHSAHLHTVPFENLSIHLGEDMSLDVGALYEKIVTRRRGGFCYELNGLFAVLLESLGYRVRRMSVRTFSPDHGFSPPADHLALHVTDQDGTAWLTDVGFGRHTEYPLRFDDRGEQADPGGLFRITEYEDGELDVLRVGEQQYRIDPRALALSDFKVAMWWQRTSPEALFTRNLICSVLTDDGGRVSLSGRRLVTTAADPADRTEKELGTDGEVLAAYRELFGIELDRVPEVRKST</sequence>
<keyword evidence="4" id="KW-1185">Reference proteome</keyword>
<dbReference type="Gene3D" id="3.30.2140.10">
    <property type="entry name" value="Arylamine N-acetyltransferase"/>
    <property type="match status" value="1"/>
</dbReference>
<protein>
    <submittedName>
        <fullName evidence="3">Arylamine N-acetyltransferase</fullName>
    </submittedName>
</protein>
<comment type="caution">
    <text evidence="3">The sequence shown here is derived from an EMBL/GenBank/DDBJ whole genome shotgun (WGS) entry which is preliminary data.</text>
</comment>
<dbReference type="PANTHER" id="PTHR11786">
    <property type="entry name" value="N-HYDROXYARYLAMINE O-ACETYLTRANSFERASE"/>
    <property type="match status" value="1"/>
</dbReference>
<dbReference type="Gene3D" id="2.40.128.150">
    <property type="entry name" value="Cysteine proteinases"/>
    <property type="match status" value="1"/>
</dbReference>
<reference evidence="3 4" key="1">
    <citation type="journal article" date="2019" name="Int. J. Syst. Evol. Microbiol.">
        <title>The Global Catalogue of Microorganisms (GCM) 10K type strain sequencing project: providing services to taxonomists for standard genome sequencing and annotation.</title>
        <authorList>
            <consortium name="The Broad Institute Genomics Platform"/>
            <consortium name="The Broad Institute Genome Sequencing Center for Infectious Disease"/>
            <person name="Wu L."/>
            <person name="Ma J."/>
        </authorList>
    </citation>
    <scope>NUCLEOTIDE SEQUENCE [LARGE SCALE GENOMIC DNA]</scope>
    <source>
        <strain evidence="3 4">JCM 16013</strain>
    </source>
</reference>
<comment type="similarity">
    <text evidence="1 2">Belongs to the arylamine N-acetyltransferase family.</text>
</comment>
<dbReference type="SUPFAM" id="SSF54001">
    <property type="entry name" value="Cysteine proteinases"/>
    <property type="match status" value="1"/>
</dbReference>
<evidence type="ECO:0000313" key="3">
    <source>
        <dbReference type="EMBL" id="GAA1972521.1"/>
    </source>
</evidence>
<proteinExistence type="inferred from homology"/>
<organism evidence="3 4">
    <name type="scientific">Catenulispora subtropica</name>
    <dbReference type="NCBI Taxonomy" id="450798"/>
    <lineage>
        <taxon>Bacteria</taxon>
        <taxon>Bacillati</taxon>
        <taxon>Actinomycetota</taxon>
        <taxon>Actinomycetes</taxon>
        <taxon>Catenulisporales</taxon>
        <taxon>Catenulisporaceae</taxon>
        <taxon>Catenulispora</taxon>
    </lineage>
</organism>
<evidence type="ECO:0000256" key="1">
    <source>
        <dbReference type="ARBA" id="ARBA00006547"/>
    </source>
</evidence>
<dbReference type="EMBL" id="BAAAQM010000018">
    <property type="protein sequence ID" value="GAA1972521.1"/>
    <property type="molecule type" value="Genomic_DNA"/>
</dbReference>
<dbReference type="PRINTS" id="PR01543">
    <property type="entry name" value="ANATRNSFRASE"/>
</dbReference>
<evidence type="ECO:0000313" key="4">
    <source>
        <dbReference type="Proteomes" id="UP001499854"/>
    </source>
</evidence>
<name>A0ABN2RPC0_9ACTN</name>
<dbReference type="Pfam" id="PF00797">
    <property type="entry name" value="Acetyltransf_2"/>
    <property type="match status" value="1"/>
</dbReference>
<dbReference type="InterPro" id="IPR001447">
    <property type="entry name" value="Arylamine_N-AcTrfase"/>
</dbReference>
<evidence type="ECO:0000256" key="2">
    <source>
        <dbReference type="RuleBase" id="RU003452"/>
    </source>
</evidence>
<dbReference type="Proteomes" id="UP001499854">
    <property type="component" value="Unassembled WGS sequence"/>
</dbReference>